<dbReference type="GO" id="GO:0008270">
    <property type="term" value="F:zinc ion binding"/>
    <property type="evidence" value="ECO:0007669"/>
    <property type="project" value="InterPro"/>
</dbReference>
<organism evidence="5 6">
    <name type="scientific">Colletotrichum plurivorum</name>
    <dbReference type="NCBI Taxonomy" id="2175906"/>
    <lineage>
        <taxon>Eukaryota</taxon>
        <taxon>Fungi</taxon>
        <taxon>Dikarya</taxon>
        <taxon>Ascomycota</taxon>
        <taxon>Pezizomycotina</taxon>
        <taxon>Sordariomycetes</taxon>
        <taxon>Hypocreomycetidae</taxon>
        <taxon>Glomerellales</taxon>
        <taxon>Glomerellaceae</taxon>
        <taxon>Colletotrichum</taxon>
        <taxon>Colletotrichum orchidearum species complex</taxon>
    </lineage>
</organism>
<dbReference type="InterPro" id="IPR001138">
    <property type="entry name" value="Zn2Cys6_DnaBD"/>
</dbReference>
<dbReference type="CDD" id="cd00067">
    <property type="entry name" value="GAL4"/>
    <property type="match status" value="1"/>
</dbReference>
<gene>
    <name evidence="5" type="ORF">CPLU01_15570</name>
</gene>
<evidence type="ECO:0000259" key="4">
    <source>
        <dbReference type="PROSITE" id="PS50048"/>
    </source>
</evidence>
<feature type="domain" description="Zn(2)-C6 fungal-type" evidence="4">
    <location>
        <begin position="222"/>
        <end position="252"/>
    </location>
</feature>
<evidence type="ECO:0000313" key="5">
    <source>
        <dbReference type="EMBL" id="KAF6809049.1"/>
    </source>
</evidence>
<dbReference type="Gene3D" id="3.40.50.150">
    <property type="entry name" value="Vaccinia Virus protein VP39"/>
    <property type="match status" value="1"/>
</dbReference>
<feature type="transmembrane region" description="Helical" evidence="3">
    <location>
        <begin position="835"/>
        <end position="852"/>
    </location>
</feature>
<feature type="region of interest" description="Disordered" evidence="2">
    <location>
        <begin position="284"/>
        <end position="339"/>
    </location>
</feature>
<feature type="region of interest" description="Disordered" evidence="2">
    <location>
        <begin position="632"/>
        <end position="652"/>
    </location>
</feature>
<dbReference type="SMART" id="SM00066">
    <property type="entry name" value="GAL4"/>
    <property type="match status" value="1"/>
</dbReference>
<keyword evidence="3" id="KW-0812">Transmembrane</keyword>
<sequence>MCRYMVASIKDWPALVSNLFDHVNPGGWAEFQDINVDHYSEDGSLTDDNPFHKWAAAFNKATEIIGCEACPGRKLHGWVQDAGFKNIVHTRFKMPLGPWPKDPRLKDIGMHNLVQMLDGIEGFTLRTFCGVLGWSKEDALAHVAEVRRELKSGNFHSMFDFHVVYGQKPESESWATPNTTPEPNPPNCSPETKPPEMDTSSGPSSSFSAAHYFPARRRVWQACTNCRARKTRCDAAKPKCSLCMSQNVECVYRDSNQPRIEQNTRILLERIQMLEDRLFSSPVFASPQQQQQQQAVVSTPSPQATRQQQPATPGSGTQLESSQQDATGHDNDGQIPIPLSHTANANHVFEWPIVRQLLSETEPAALPPRPAMPGGVRSTEATDIFFRETPDQNRTSSRPPESWRLFRDRGLPVSVDAADRYREVVHEYFAEVNAFFPLLSLDDVMATLDEVVRRERTASEEDEVPVVGPARYCLLLLVLCLGCFVCMGEYRISLDEVAGRDGGQHAQSLGSGFFRECPGIDGRLWDKARLLLGFISSETTLEAAQCTMLAGLYMGANGRVADSFHWAHATAVKCEALARRAVISTDGTDRFSDAFRRLFWVSLIYEGDFVSEISITLPSGITRYEDVVPYPAPETPKHRQEHAAAFSSSSEQATTPTATSFYRTEELVAFQVSTNAAIRRFLNRVNSVVYDSKDQFRMTRANYANWLLRITEDLWSYHGALYRNLPDFLLTSQPRRRPGDQDNSVGGGSPATPGIIRLEELGNNPWNVLRLKGRYYAGQYIIHRPFLEYVLLNVAHFETHPCKEAILDRCRMCLEGCRGFIDVFDIDPANSVTCLFAGGMVTFTMVIILRVATMCPVFRDILPADVEKAMFVGTRNLRRFSISVKEFEWHLGVLERLEASCKNRMAM</sequence>
<dbReference type="PROSITE" id="PS00463">
    <property type="entry name" value="ZN2_CY6_FUNGAL_1"/>
    <property type="match status" value="1"/>
</dbReference>
<dbReference type="SUPFAM" id="SSF57701">
    <property type="entry name" value="Zn2/Cys6 DNA-binding domain"/>
    <property type="match status" value="1"/>
</dbReference>
<dbReference type="Pfam" id="PF00172">
    <property type="entry name" value="Zn_clus"/>
    <property type="match status" value="1"/>
</dbReference>
<evidence type="ECO:0000313" key="6">
    <source>
        <dbReference type="Proteomes" id="UP000654918"/>
    </source>
</evidence>
<dbReference type="PANTHER" id="PTHR47785:SF4">
    <property type="entry name" value="ZN(II)2CYS6 TRANSCRIPTION FACTOR (EUROFUNG)"/>
    <property type="match status" value="1"/>
</dbReference>
<dbReference type="InterPro" id="IPR029063">
    <property type="entry name" value="SAM-dependent_MTases_sf"/>
</dbReference>
<dbReference type="InterPro" id="IPR053181">
    <property type="entry name" value="EcdB-like_regulator"/>
</dbReference>
<accession>A0A8H6J9I1</accession>
<dbReference type="GO" id="GO:0000981">
    <property type="term" value="F:DNA-binding transcription factor activity, RNA polymerase II-specific"/>
    <property type="evidence" value="ECO:0007669"/>
    <property type="project" value="InterPro"/>
</dbReference>
<evidence type="ECO:0000256" key="3">
    <source>
        <dbReference type="SAM" id="Phobius"/>
    </source>
</evidence>
<protein>
    <submittedName>
        <fullName evidence="5">C6 finger domain-containing protein</fullName>
    </submittedName>
</protein>
<dbReference type="CDD" id="cd12148">
    <property type="entry name" value="fungal_TF_MHR"/>
    <property type="match status" value="1"/>
</dbReference>
<proteinExistence type="predicted"/>
<evidence type="ECO:0000256" key="1">
    <source>
        <dbReference type="ARBA" id="ARBA00023242"/>
    </source>
</evidence>
<keyword evidence="3" id="KW-1133">Transmembrane helix</keyword>
<name>A0A8H6J9I1_9PEZI</name>
<evidence type="ECO:0000256" key="2">
    <source>
        <dbReference type="SAM" id="MobiDB-lite"/>
    </source>
</evidence>
<feature type="compositionally biased region" description="Low complexity" evidence="2">
    <location>
        <begin position="284"/>
        <end position="313"/>
    </location>
</feature>
<keyword evidence="6" id="KW-1185">Reference proteome</keyword>
<keyword evidence="1" id="KW-0539">Nucleus</keyword>
<reference evidence="5" key="1">
    <citation type="journal article" date="2020" name="Phytopathology">
        <title>Genome Sequence Resources of Colletotrichum truncatum, C. plurivorum, C. musicola, and C. sojae: Four Species Pathogenic to Soybean (Glycine max).</title>
        <authorList>
            <person name="Rogerio F."/>
            <person name="Boufleur T.R."/>
            <person name="Ciampi-Guillardi M."/>
            <person name="Sukno S.A."/>
            <person name="Thon M.R."/>
            <person name="Massola Junior N.S."/>
            <person name="Baroncelli R."/>
        </authorList>
    </citation>
    <scope>NUCLEOTIDE SEQUENCE</scope>
    <source>
        <strain evidence="5">LFN00145</strain>
    </source>
</reference>
<dbReference type="PANTHER" id="PTHR47785">
    <property type="entry name" value="ZN(II)2CYS6 TRANSCRIPTION FACTOR (EUROFUNG)-RELATED-RELATED"/>
    <property type="match status" value="1"/>
</dbReference>
<dbReference type="EMBL" id="WIGO01000551">
    <property type="protein sequence ID" value="KAF6809049.1"/>
    <property type="molecule type" value="Genomic_DNA"/>
</dbReference>
<dbReference type="AlphaFoldDB" id="A0A8H6J9I1"/>
<dbReference type="PROSITE" id="PS50048">
    <property type="entry name" value="ZN2_CY6_FUNGAL_2"/>
    <property type="match status" value="1"/>
</dbReference>
<dbReference type="InterPro" id="IPR036864">
    <property type="entry name" value="Zn2-C6_fun-type_DNA-bd_sf"/>
</dbReference>
<keyword evidence="3" id="KW-0472">Membrane</keyword>
<dbReference type="Pfam" id="PF13489">
    <property type="entry name" value="Methyltransf_23"/>
    <property type="match status" value="1"/>
</dbReference>
<dbReference type="SUPFAM" id="SSF53335">
    <property type="entry name" value="S-adenosyl-L-methionine-dependent methyltransferases"/>
    <property type="match status" value="1"/>
</dbReference>
<feature type="region of interest" description="Disordered" evidence="2">
    <location>
        <begin position="171"/>
        <end position="208"/>
    </location>
</feature>
<feature type="compositionally biased region" description="Polar residues" evidence="2">
    <location>
        <begin position="314"/>
        <end position="326"/>
    </location>
</feature>
<dbReference type="Gene3D" id="4.10.240.10">
    <property type="entry name" value="Zn(2)-C6 fungal-type DNA-binding domain"/>
    <property type="match status" value="1"/>
</dbReference>
<dbReference type="Proteomes" id="UP000654918">
    <property type="component" value="Unassembled WGS sequence"/>
</dbReference>
<comment type="caution">
    <text evidence="5">The sequence shown here is derived from an EMBL/GenBank/DDBJ whole genome shotgun (WGS) entry which is preliminary data.</text>
</comment>